<dbReference type="AlphaFoldDB" id="A0A108U4V3"/>
<evidence type="ECO:0000256" key="1">
    <source>
        <dbReference type="SAM" id="MobiDB-lite"/>
    </source>
</evidence>
<dbReference type="GO" id="GO:0016655">
    <property type="term" value="F:oxidoreductase activity, acting on NAD(P)H, quinone or similar compound as acceptor"/>
    <property type="evidence" value="ECO:0007669"/>
    <property type="project" value="TreeGrafter"/>
</dbReference>
<dbReference type="InterPro" id="IPR014063">
    <property type="entry name" value="Arsenate-R_ArsH"/>
</dbReference>
<protein>
    <submittedName>
        <fullName evidence="2">Arsenic resistance protein ArsH</fullName>
    </submittedName>
</protein>
<dbReference type="PANTHER" id="PTHR43590:SF1">
    <property type="entry name" value="ARSENIC RESISTANCE PROTEIN ARSH (AFU_ORTHOLOGUE AFUA_5G15030)"/>
    <property type="match status" value="1"/>
</dbReference>
<dbReference type="PANTHER" id="PTHR43590">
    <property type="entry name" value="ARSENIC RESISTANCE PROTEIN ARSH (AFU_ORTHOLOGUE AFUA_5G15030)"/>
    <property type="match status" value="1"/>
</dbReference>
<evidence type="ECO:0000313" key="3">
    <source>
        <dbReference type="Proteomes" id="UP000023435"/>
    </source>
</evidence>
<feature type="region of interest" description="Disordered" evidence="1">
    <location>
        <begin position="1"/>
        <end position="45"/>
    </location>
</feature>
<dbReference type="Gene3D" id="3.40.50.360">
    <property type="match status" value="1"/>
</dbReference>
<dbReference type="EMBL" id="JAJA02000001">
    <property type="protein sequence ID" value="KWS02576.1"/>
    <property type="molecule type" value="Genomic_DNA"/>
</dbReference>
<reference evidence="2 3" key="1">
    <citation type="journal article" date="2014" name="Genome Announc.">
        <title>Draft Genome Sequence of Lysobacter capsici AZ78, a Bacterium Antagonistic to Plant-Pathogenic Oomycetes.</title>
        <authorList>
            <person name="Puopolo G."/>
            <person name="Sonego P."/>
            <person name="Engelen K."/>
            <person name="Pertot I."/>
        </authorList>
    </citation>
    <scope>NUCLEOTIDE SEQUENCE [LARGE SCALE GENOMIC DNA]</scope>
    <source>
        <strain evidence="2 3">AZ78</strain>
    </source>
</reference>
<gene>
    <name evidence="2" type="ORF">AZ78_0120</name>
</gene>
<name>A0A108U4V3_9GAMM</name>
<accession>A0A108U4V3</accession>
<sequence length="136" mass="14548">MQSPQACGAASSDSSYNPIGDGTIERRCSPMARQPARGSTPATATQDRTLAVMQVCGGSQSFNVVNALRLLGRWTERTACSHTNACLTEGRHRGSRIGHTIGNRHDDDACKFDRPHRLPTKSSAILAARIVRACAA</sequence>
<dbReference type="Proteomes" id="UP000023435">
    <property type="component" value="Unassembled WGS sequence"/>
</dbReference>
<evidence type="ECO:0000313" key="2">
    <source>
        <dbReference type="EMBL" id="KWS02576.1"/>
    </source>
</evidence>
<keyword evidence="3" id="KW-1185">Reference proteome</keyword>
<organism evidence="2 3">
    <name type="scientific">Lysobacter capsici AZ78</name>
    <dbReference type="NCBI Taxonomy" id="1444315"/>
    <lineage>
        <taxon>Bacteria</taxon>
        <taxon>Pseudomonadati</taxon>
        <taxon>Pseudomonadota</taxon>
        <taxon>Gammaproteobacteria</taxon>
        <taxon>Lysobacterales</taxon>
        <taxon>Lysobacteraceae</taxon>
        <taxon>Lysobacter</taxon>
    </lineage>
</organism>
<feature type="compositionally biased region" description="Polar residues" evidence="1">
    <location>
        <begin position="1"/>
        <end position="17"/>
    </location>
</feature>
<dbReference type="InterPro" id="IPR029039">
    <property type="entry name" value="Flavoprotein-like_sf"/>
</dbReference>
<comment type="caution">
    <text evidence="2">The sequence shown here is derived from an EMBL/GenBank/DDBJ whole genome shotgun (WGS) entry which is preliminary data.</text>
</comment>
<proteinExistence type="predicted"/>